<dbReference type="Pfam" id="PF00215">
    <property type="entry name" value="OMPdecase"/>
    <property type="match status" value="1"/>
</dbReference>
<name>A0ABX1G3P3_9MICC</name>
<dbReference type="GO" id="GO:0004590">
    <property type="term" value="F:orotidine-5'-phosphate decarboxylase activity"/>
    <property type="evidence" value="ECO:0007669"/>
    <property type="project" value="UniProtKB-EC"/>
</dbReference>
<keyword evidence="4" id="KW-0665">Pyrimidine biosynthesis</keyword>
<dbReference type="EC" id="4.1.1.23" evidence="7"/>
<organism evidence="9 10">
    <name type="scientific">Paeniglutamicibacter terrestris</name>
    <dbReference type="NCBI Taxonomy" id="2723403"/>
    <lineage>
        <taxon>Bacteria</taxon>
        <taxon>Bacillati</taxon>
        <taxon>Actinomycetota</taxon>
        <taxon>Actinomycetes</taxon>
        <taxon>Micrococcales</taxon>
        <taxon>Micrococcaceae</taxon>
        <taxon>Paeniglutamicibacter</taxon>
    </lineage>
</organism>
<keyword evidence="3" id="KW-0210">Decarboxylase</keyword>
<dbReference type="EMBL" id="JAAWVT010000003">
    <property type="protein sequence ID" value="NKG20857.1"/>
    <property type="molecule type" value="Genomic_DNA"/>
</dbReference>
<evidence type="ECO:0000256" key="6">
    <source>
        <dbReference type="ARBA" id="ARBA00049157"/>
    </source>
</evidence>
<dbReference type="InterPro" id="IPR011995">
    <property type="entry name" value="OMPdecase_type-2"/>
</dbReference>
<dbReference type="InterPro" id="IPR001754">
    <property type="entry name" value="OMPdeCOase_dom"/>
</dbReference>
<evidence type="ECO:0000256" key="7">
    <source>
        <dbReference type="NCBIfam" id="TIGR02127"/>
    </source>
</evidence>
<comment type="pathway">
    <text evidence="1">Pyrimidine metabolism; UMP biosynthesis via de novo pathway; UMP from orotate: step 2/2.</text>
</comment>
<dbReference type="PANTHER" id="PTHR43375">
    <property type="entry name" value="OROTIDINE 5'-PHOSPHATE DECARBOXYLASE"/>
    <property type="match status" value="1"/>
</dbReference>
<evidence type="ECO:0000259" key="8">
    <source>
        <dbReference type="SMART" id="SM00934"/>
    </source>
</evidence>
<feature type="domain" description="Orotidine 5'-phosphate decarboxylase" evidence="8">
    <location>
        <begin position="48"/>
        <end position="296"/>
    </location>
</feature>
<comment type="caution">
    <text evidence="9">The sequence shown here is derived from an EMBL/GenBank/DDBJ whole genome shotgun (WGS) entry which is preliminary data.</text>
</comment>
<evidence type="ECO:0000313" key="10">
    <source>
        <dbReference type="Proteomes" id="UP000746595"/>
    </source>
</evidence>
<dbReference type="NCBIfam" id="TIGR02127">
    <property type="entry name" value="pyrF_sub2"/>
    <property type="match status" value="1"/>
</dbReference>
<evidence type="ECO:0000313" key="9">
    <source>
        <dbReference type="EMBL" id="NKG20857.1"/>
    </source>
</evidence>
<dbReference type="InterPro" id="IPR011060">
    <property type="entry name" value="RibuloseP-bd_barrel"/>
</dbReference>
<comment type="catalytic activity">
    <reaction evidence="6">
        <text>orotidine 5'-phosphate + H(+) = UMP + CO2</text>
        <dbReference type="Rhea" id="RHEA:11596"/>
        <dbReference type="ChEBI" id="CHEBI:15378"/>
        <dbReference type="ChEBI" id="CHEBI:16526"/>
        <dbReference type="ChEBI" id="CHEBI:57538"/>
        <dbReference type="ChEBI" id="CHEBI:57865"/>
        <dbReference type="EC" id="4.1.1.23"/>
    </reaction>
</comment>
<protein>
    <recommendedName>
        <fullName evidence="7">Orotidine-5'-phosphate decarboxylase</fullName>
        <ecNumber evidence="7">4.1.1.23</ecNumber>
    </recommendedName>
</protein>
<dbReference type="SMART" id="SM00934">
    <property type="entry name" value="OMPdecase"/>
    <property type="match status" value="1"/>
</dbReference>
<gene>
    <name evidence="9" type="primary">pyrF</name>
    <name evidence="9" type="ORF">HED64_09070</name>
</gene>
<keyword evidence="5 9" id="KW-0456">Lyase</keyword>
<evidence type="ECO:0000256" key="3">
    <source>
        <dbReference type="ARBA" id="ARBA00022793"/>
    </source>
</evidence>
<accession>A0ABX1G3P3</accession>
<evidence type="ECO:0000256" key="4">
    <source>
        <dbReference type="ARBA" id="ARBA00022975"/>
    </source>
</evidence>
<keyword evidence="10" id="KW-1185">Reference proteome</keyword>
<proteinExistence type="inferred from homology"/>
<evidence type="ECO:0000256" key="5">
    <source>
        <dbReference type="ARBA" id="ARBA00023239"/>
    </source>
</evidence>
<dbReference type="CDD" id="cd04725">
    <property type="entry name" value="OMP_decarboxylase_like"/>
    <property type="match status" value="1"/>
</dbReference>
<reference evidence="9 10" key="1">
    <citation type="submission" date="2020-04" db="EMBL/GenBank/DDBJ databases">
        <title>Paeniglutamicibacter sp. ANT13_2, a novel actinomycete isolated from sediment in Antarctica.</title>
        <authorList>
            <person name="Sakdapetsiri C."/>
            <person name="Pinyakong O."/>
        </authorList>
    </citation>
    <scope>NUCLEOTIDE SEQUENCE [LARGE SCALE GENOMIC DNA]</scope>
    <source>
        <strain evidence="9 10">ANT13_2</strain>
    </source>
</reference>
<comment type="similarity">
    <text evidence="2">Belongs to the OMP decarboxylase family. Type 2 subfamily.</text>
</comment>
<dbReference type="SUPFAM" id="SSF51366">
    <property type="entry name" value="Ribulose-phoshate binding barrel"/>
    <property type="match status" value="1"/>
</dbReference>
<evidence type="ECO:0000256" key="1">
    <source>
        <dbReference type="ARBA" id="ARBA00004861"/>
    </source>
</evidence>
<dbReference type="Gene3D" id="3.20.20.70">
    <property type="entry name" value="Aldolase class I"/>
    <property type="match status" value="1"/>
</dbReference>
<evidence type="ECO:0000256" key="2">
    <source>
        <dbReference type="ARBA" id="ARBA00008847"/>
    </source>
</evidence>
<dbReference type="PANTHER" id="PTHR43375:SF1">
    <property type="entry name" value="OROTIDINE 5'-PHOSPHATE DECARBOXYLASE"/>
    <property type="match status" value="1"/>
</dbReference>
<dbReference type="InterPro" id="IPR013785">
    <property type="entry name" value="Aldolase_TIM"/>
</dbReference>
<dbReference type="Proteomes" id="UP000746595">
    <property type="component" value="Unassembled WGS sequence"/>
</dbReference>
<sequence>MPALPRQLPLLPTPRQAHVPSSAVRAAAAASRVPFGERLAAAMNKHGQLCVGIDPHPALLSSWGLNDDVTGLRSFSLTVVEALAGHVAALKPQVALYERHGSRGLAVLEETLALCAQGHVLSIADAKRGDIGSTMAAYADAWLGEGSPLAADAVTLSPYLGYESLRPALDLAAATGRGVFVLGLTSNPEGASVQHVGGSASVAKGVIQSVGAENAGALPFGSTGLVIGATVGSALEKLGINLAASHAPILAPGLGAQGATGADMKASFGAFWPQVLGTSSRDILKAGPTAAALCDAAAATRDSLL</sequence>